<organism evidence="12 13">
    <name type="scientific">Exophiala bonariae</name>
    <dbReference type="NCBI Taxonomy" id="1690606"/>
    <lineage>
        <taxon>Eukaryota</taxon>
        <taxon>Fungi</taxon>
        <taxon>Dikarya</taxon>
        <taxon>Ascomycota</taxon>
        <taxon>Pezizomycotina</taxon>
        <taxon>Eurotiomycetes</taxon>
        <taxon>Chaetothyriomycetidae</taxon>
        <taxon>Chaetothyriales</taxon>
        <taxon>Herpotrichiellaceae</taxon>
        <taxon>Exophiala</taxon>
    </lineage>
</organism>
<keyword evidence="4 8" id="KW-0479">Metal-binding</keyword>
<dbReference type="Gene3D" id="3.90.180.10">
    <property type="entry name" value="Medium-chain alcohol dehydrogenases, catalytic domain"/>
    <property type="match status" value="1"/>
</dbReference>
<dbReference type="GO" id="GO:0003939">
    <property type="term" value="F:L-iditol 2-dehydrogenase (NAD+) activity"/>
    <property type="evidence" value="ECO:0007669"/>
    <property type="project" value="TreeGrafter"/>
</dbReference>
<dbReference type="Gene3D" id="3.40.50.720">
    <property type="entry name" value="NAD(P)-binding Rossmann-like Domain"/>
    <property type="match status" value="1"/>
</dbReference>
<dbReference type="FunFam" id="3.40.50.720:FF:000068">
    <property type="entry name" value="Sorbitol dehydrogenase"/>
    <property type="match status" value="1"/>
</dbReference>
<comment type="pathway">
    <text evidence="2">Carbohydrate degradation.</text>
</comment>
<dbReference type="InterPro" id="IPR045306">
    <property type="entry name" value="SDH-like"/>
</dbReference>
<name>A0AAV9NU57_9EURO</name>
<dbReference type="PANTHER" id="PTHR43161">
    <property type="entry name" value="SORBITOL DEHYDROGENASE"/>
    <property type="match status" value="1"/>
</dbReference>
<dbReference type="EMBL" id="JAVRRD010000001">
    <property type="protein sequence ID" value="KAK5064970.1"/>
    <property type="molecule type" value="Genomic_DNA"/>
</dbReference>
<evidence type="ECO:0000256" key="3">
    <source>
        <dbReference type="ARBA" id="ARBA00008072"/>
    </source>
</evidence>
<evidence type="ECO:0000256" key="9">
    <source>
        <dbReference type="SAM" id="MobiDB-lite"/>
    </source>
</evidence>
<dbReference type="InterPro" id="IPR013154">
    <property type="entry name" value="ADH-like_N"/>
</dbReference>
<comment type="cofactor">
    <cofactor evidence="1 8">
        <name>Zn(2+)</name>
        <dbReference type="ChEBI" id="CHEBI:29105"/>
    </cofactor>
</comment>
<dbReference type="InterPro" id="IPR036291">
    <property type="entry name" value="NAD(P)-bd_dom_sf"/>
</dbReference>
<dbReference type="RefSeq" id="XP_064712294.1">
    <property type="nucleotide sequence ID" value="XM_064844434.1"/>
</dbReference>
<evidence type="ECO:0000256" key="1">
    <source>
        <dbReference type="ARBA" id="ARBA00001947"/>
    </source>
</evidence>
<dbReference type="GO" id="GO:0008270">
    <property type="term" value="F:zinc ion binding"/>
    <property type="evidence" value="ECO:0007669"/>
    <property type="project" value="InterPro"/>
</dbReference>
<evidence type="ECO:0000256" key="2">
    <source>
        <dbReference type="ARBA" id="ARBA00004921"/>
    </source>
</evidence>
<dbReference type="InterPro" id="IPR002328">
    <property type="entry name" value="ADH_Zn_CS"/>
</dbReference>
<evidence type="ECO:0008006" key="14">
    <source>
        <dbReference type="Google" id="ProtNLM"/>
    </source>
</evidence>
<evidence type="ECO:0000256" key="6">
    <source>
        <dbReference type="ARBA" id="ARBA00023002"/>
    </source>
</evidence>
<feature type="domain" description="Alcohol dehydrogenase-like C-terminal" evidence="10">
    <location>
        <begin position="245"/>
        <end position="392"/>
    </location>
</feature>
<reference evidence="12 13" key="1">
    <citation type="submission" date="2023-08" db="EMBL/GenBank/DDBJ databases">
        <title>Black Yeasts Isolated from many extreme environments.</title>
        <authorList>
            <person name="Coleine C."/>
            <person name="Stajich J.E."/>
            <person name="Selbmann L."/>
        </authorList>
    </citation>
    <scope>NUCLEOTIDE SEQUENCE [LARGE SCALE GENOMIC DNA]</scope>
    <source>
        <strain evidence="12 13">CCFEE 5792</strain>
    </source>
</reference>
<dbReference type="SUPFAM" id="SSF51735">
    <property type="entry name" value="NAD(P)-binding Rossmann-fold domains"/>
    <property type="match status" value="1"/>
</dbReference>
<dbReference type="Pfam" id="PF08240">
    <property type="entry name" value="ADH_N"/>
    <property type="match status" value="1"/>
</dbReference>
<keyword evidence="13" id="KW-1185">Reference proteome</keyword>
<evidence type="ECO:0000259" key="11">
    <source>
        <dbReference type="Pfam" id="PF08240"/>
    </source>
</evidence>
<keyword evidence="6" id="KW-0560">Oxidoreductase</keyword>
<dbReference type="CDD" id="cd05285">
    <property type="entry name" value="sorbitol_DH"/>
    <property type="match status" value="1"/>
</dbReference>
<gene>
    <name evidence="12" type="ORF">LTR84_000805</name>
</gene>
<feature type="region of interest" description="Disordered" evidence="9">
    <location>
        <begin position="1"/>
        <end position="34"/>
    </location>
</feature>
<dbReference type="SUPFAM" id="SSF50129">
    <property type="entry name" value="GroES-like"/>
    <property type="match status" value="1"/>
</dbReference>
<accession>A0AAV9NU57</accession>
<dbReference type="Pfam" id="PF00107">
    <property type="entry name" value="ADH_zinc_N"/>
    <property type="match status" value="1"/>
</dbReference>
<evidence type="ECO:0000259" key="10">
    <source>
        <dbReference type="Pfam" id="PF00107"/>
    </source>
</evidence>
<dbReference type="InterPro" id="IPR013149">
    <property type="entry name" value="ADH-like_C"/>
</dbReference>
<proteinExistence type="inferred from homology"/>
<comment type="caution">
    <text evidence="12">The sequence shown here is derived from an EMBL/GenBank/DDBJ whole genome shotgun (WGS) entry which is preliminary data.</text>
</comment>
<dbReference type="Proteomes" id="UP001358417">
    <property type="component" value="Unassembled WGS sequence"/>
</dbReference>
<evidence type="ECO:0000256" key="7">
    <source>
        <dbReference type="ARBA" id="ARBA00023027"/>
    </source>
</evidence>
<evidence type="ECO:0000256" key="5">
    <source>
        <dbReference type="ARBA" id="ARBA00022833"/>
    </source>
</evidence>
<sequence length="440" mass="47309">MAPGTLIEESDDVNGNGYRASLHGTGETNGSNKATSISPIAAVLPSQQSTSETDISSLVAHLSKKYSNPSLQVTPEHTIELSDTPIPQPGPTEVLLHIKCSGICGSDMHLWKHGRIGPLIVKGRCVLGHEAAGVVLAAGDQVSTLRVGDRVAVEPGMPCHECFLCRSGRYNLCESVRFCGVNEGCDGSIRRFMCHEARYCHLMPETMSWRQAALLEPLSVVMHAVSECEGRVALGRPALVCGAGPIGLIALLAARASGAWPLAITDVDETRLDFARKLAPGVHTWKIDAALTDVQNAEMVRKMFGCRGDRDVEQGVPDRDEYLAPQVVLECTGIETSVATAAYSCRRGGLVMVIGVGKSKMNNLPFMHMSLAEIQLKFINRYRDTWPAAMNVLGEGRVLNLDPLVTHTFGLESAVEAMDTCADRSSGSIKIHIVDNIDVA</sequence>
<dbReference type="GO" id="GO:0006062">
    <property type="term" value="P:sorbitol catabolic process"/>
    <property type="evidence" value="ECO:0007669"/>
    <property type="project" value="TreeGrafter"/>
</dbReference>
<comment type="similarity">
    <text evidence="3 8">Belongs to the zinc-containing alcohol dehydrogenase family.</text>
</comment>
<dbReference type="InterPro" id="IPR011032">
    <property type="entry name" value="GroES-like_sf"/>
</dbReference>
<dbReference type="GeneID" id="89969027"/>
<evidence type="ECO:0000313" key="13">
    <source>
        <dbReference type="Proteomes" id="UP001358417"/>
    </source>
</evidence>
<dbReference type="AlphaFoldDB" id="A0AAV9NU57"/>
<keyword evidence="7" id="KW-0520">NAD</keyword>
<keyword evidence="5 8" id="KW-0862">Zinc</keyword>
<feature type="domain" description="Alcohol dehydrogenase-like N-terminal" evidence="11">
    <location>
        <begin position="90"/>
        <end position="205"/>
    </location>
</feature>
<protein>
    <recommendedName>
        <fullName evidence="14">Enoyl reductase (ER) domain-containing protein</fullName>
    </recommendedName>
</protein>
<evidence type="ECO:0000256" key="4">
    <source>
        <dbReference type="ARBA" id="ARBA00022723"/>
    </source>
</evidence>
<dbReference type="PANTHER" id="PTHR43161:SF4">
    <property type="entry name" value="D-XYLULOSE REDUCTASE"/>
    <property type="match status" value="1"/>
</dbReference>
<dbReference type="PROSITE" id="PS00059">
    <property type="entry name" value="ADH_ZINC"/>
    <property type="match status" value="1"/>
</dbReference>
<evidence type="ECO:0000256" key="8">
    <source>
        <dbReference type="RuleBase" id="RU361277"/>
    </source>
</evidence>
<evidence type="ECO:0000313" key="12">
    <source>
        <dbReference type="EMBL" id="KAK5064970.1"/>
    </source>
</evidence>